<organism evidence="1 2">
    <name type="scientific">Neoasaia chiangmaiensis</name>
    <dbReference type="NCBI Taxonomy" id="320497"/>
    <lineage>
        <taxon>Bacteria</taxon>
        <taxon>Pseudomonadati</taxon>
        <taxon>Pseudomonadota</taxon>
        <taxon>Alphaproteobacteria</taxon>
        <taxon>Acetobacterales</taxon>
        <taxon>Acetobacteraceae</taxon>
        <taxon>Neoasaia</taxon>
    </lineage>
</organism>
<dbReference type="OrthoDB" id="7220105at2"/>
<dbReference type="STRING" id="320497.A0U93_02765"/>
<dbReference type="AlphaFoldDB" id="A0A1U9KTR2"/>
<name>A0A1U9KTR2_9PROT</name>
<proteinExistence type="predicted"/>
<reference evidence="1 2" key="1">
    <citation type="submission" date="2016-03" db="EMBL/GenBank/DDBJ databases">
        <title>Acetic acid bacteria sequencing.</title>
        <authorList>
            <person name="Brandt J."/>
            <person name="Jakob F."/>
            <person name="Vogel R.F."/>
        </authorList>
    </citation>
    <scope>NUCLEOTIDE SEQUENCE [LARGE SCALE GENOMIC DNA]</scope>
    <source>
        <strain evidence="1 2">NBRC 101099</strain>
    </source>
</reference>
<accession>A0A1U9KTR2</accession>
<evidence type="ECO:0000313" key="2">
    <source>
        <dbReference type="Proteomes" id="UP000188604"/>
    </source>
</evidence>
<dbReference type="KEGG" id="nch:A0U93_02765"/>
<sequence length="82" mass="9051">MPAEALYFDASWYLERYPDVAAAGISAAEHFMTVGYKEGRDPNAIFSTSAYLAANPDINAEFVNPFLHFVLHGAAEGRRLKV</sequence>
<dbReference type="Proteomes" id="UP000188604">
    <property type="component" value="Chromosome"/>
</dbReference>
<keyword evidence="2" id="KW-1185">Reference proteome</keyword>
<protein>
    <submittedName>
        <fullName evidence="1">Uncharacterized protein</fullName>
    </submittedName>
</protein>
<dbReference type="EMBL" id="CP014691">
    <property type="protein sequence ID" value="AQS89228.1"/>
    <property type="molecule type" value="Genomic_DNA"/>
</dbReference>
<evidence type="ECO:0000313" key="1">
    <source>
        <dbReference type="EMBL" id="AQS89228.1"/>
    </source>
</evidence>
<gene>
    <name evidence="1" type="ORF">A0U93_02765</name>
</gene>